<comment type="similarity">
    <text evidence="1">Belongs to the TTC38 family.</text>
</comment>
<keyword evidence="6" id="KW-1185">Reference proteome</keyword>
<reference evidence="5 6" key="1">
    <citation type="submission" date="2022-10" db="EMBL/GenBank/DDBJ databases">
        <title>Roseococcus glaciei nov., sp. nov., isolated from glacier.</title>
        <authorList>
            <person name="Liu Q."/>
            <person name="Xin Y.-H."/>
        </authorList>
    </citation>
    <scope>NUCLEOTIDE SEQUENCE [LARGE SCALE GENOMIC DNA]</scope>
    <source>
        <strain evidence="5 6">MDT2-1-1</strain>
    </source>
</reference>
<dbReference type="PANTHER" id="PTHR16263">
    <property type="entry name" value="TETRATRICOPEPTIDE REPEAT PROTEIN 38"/>
    <property type="match status" value="1"/>
</dbReference>
<dbReference type="RefSeq" id="WP_301590803.1">
    <property type="nucleotide sequence ID" value="NZ_JAPFQI010000010.1"/>
</dbReference>
<evidence type="ECO:0000256" key="2">
    <source>
        <dbReference type="ARBA" id="ARBA00019992"/>
    </source>
</evidence>
<dbReference type="Gene3D" id="1.25.40.10">
    <property type="entry name" value="Tetratricopeptide repeat domain"/>
    <property type="match status" value="2"/>
</dbReference>
<organism evidence="5 6">
    <name type="scientific">Sabulicella glaciei</name>
    <dbReference type="NCBI Taxonomy" id="2984948"/>
    <lineage>
        <taxon>Bacteria</taxon>
        <taxon>Pseudomonadati</taxon>
        <taxon>Pseudomonadota</taxon>
        <taxon>Alphaproteobacteria</taxon>
        <taxon>Acetobacterales</taxon>
        <taxon>Acetobacteraceae</taxon>
        <taxon>Sabulicella</taxon>
    </lineage>
</organism>
<dbReference type="InterPro" id="IPR033891">
    <property type="entry name" value="TTC38"/>
</dbReference>
<name>A0ABT3NX07_9PROT</name>
<sequence>MLTDQYGLPLSTSSPEARDAYVEGCDILLRMYPGAAELFERAAHADPGFALAHAGRARALQLGGDVAGAREAIAAARTALGSGASDRDASHVEVFDLLLGGKPASSLEALRRHVADWPRDAVAVSVAANQTGLIGISGSPTREQDQLDFLAMLEPHYGDDWWFNSHYAFALSELGHQDAARPRIESSIAQCPRNAYAAHTLAHFHYENGEAEAATAFLRSWLTDYPRNGALHGHLSWHLAVVRLHQGEFDEASRLFDTGFAAEDHPGPALIKIFDAPSFLWRAELAGHPRDHARWEALRGFVRRLFPRPGLPYADWHIALVDAVNGDPAETEARLAEMDGMASAGRYPAGHVVAALARAFIAFEKRDYDAAITGIESVFAERERMGGSRAQIDLVEFTLLKAYLASGRHEEARRLLARRRPGPRGIPVAGLEAVPVH</sequence>
<dbReference type="Proteomes" id="UP001526430">
    <property type="component" value="Unassembled WGS sequence"/>
</dbReference>
<proteinExistence type="inferred from homology"/>
<keyword evidence="4" id="KW-0802">TPR repeat</keyword>
<dbReference type="CDD" id="cd05804">
    <property type="entry name" value="StaR_like"/>
    <property type="match status" value="1"/>
</dbReference>
<dbReference type="SUPFAM" id="SSF48452">
    <property type="entry name" value="TPR-like"/>
    <property type="match status" value="2"/>
</dbReference>
<protein>
    <recommendedName>
        <fullName evidence="2">Tetratricopeptide repeat protein 38</fullName>
    </recommendedName>
</protein>
<gene>
    <name evidence="5" type="ORF">OF850_13830</name>
</gene>
<evidence type="ECO:0000256" key="1">
    <source>
        <dbReference type="ARBA" id="ARBA00005857"/>
    </source>
</evidence>
<dbReference type="PANTHER" id="PTHR16263:SF4">
    <property type="entry name" value="TETRATRICOPEPTIDE REPEAT PROTEIN 38"/>
    <property type="match status" value="1"/>
</dbReference>
<dbReference type="EMBL" id="JAPFQI010000010">
    <property type="protein sequence ID" value="MCW8086711.1"/>
    <property type="molecule type" value="Genomic_DNA"/>
</dbReference>
<accession>A0ABT3NX07</accession>
<keyword evidence="3" id="KW-0677">Repeat</keyword>
<comment type="caution">
    <text evidence="5">The sequence shown here is derived from an EMBL/GenBank/DDBJ whole genome shotgun (WGS) entry which is preliminary data.</text>
</comment>
<evidence type="ECO:0000313" key="6">
    <source>
        <dbReference type="Proteomes" id="UP001526430"/>
    </source>
</evidence>
<evidence type="ECO:0000256" key="3">
    <source>
        <dbReference type="ARBA" id="ARBA00022737"/>
    </source>
</evidence>
<evidence type="ECO:0000313" key="5">
    <source>
        <dbReference type="EMBL" id="MCW8086711.1"/>
    </source>
</evidence>
<dbReference type="InterPro" id="IPR011990">
    <property type="entry name" value="TPR-like_helical_dom_sf"/>
</dbReference>
<evidence type="ECO:0000256" key="4">
    <source>
        <dbReference type="ARBA" id="ARBA00022803"/>
    </source>
</evidence>